<evidence type="ECO:0000313" key="1">
    <source>
        <dbReference type="Proteomes" id="UP000887565"/>
    </source>
</evidence>
<dbReference type="AlphaFoldDB" id="A0A915L3C9"/>
<reference evidence="2" key="1">
    <citation type="submission" date="2022-11" db="UniProtKB">
        <authorList>
            <consortium name="WormBaseParasite"/>
        </authorList>
    </citation>
    <scope>IDENTIFICATION</scope>
</reference>
<name>A0A915L3C9_ROMCU</name>
<protein>
    <submittedName>
        <fullName evidence="2">Uncharacterized protein</fullName>
    </submittedName>
</protein>
<sequence>MNDMASKALSNSNNRIPIGKLTHLIKALLDGHLDQPFPTERNAIDTTLPNETKIFVPFGSAGGYRQPILLFLIIIHFALAATDFSWPLPDSDGPMAKNLPSADRYRITKSKMFKWSELKTDKKQCTFADPRIDAADKPTTWKDAH</sequence>
<accession>A0A915L3C9</accession>
<proteinExistence type="predicted"/>
<keyword evidence="1" id="KW-1185">Reference proteome</keyword>
<evidence type="ECO:0000313" key="2">
    <source>
        <dbReference type="WBParaSite" id="nRc.2.0.1.t44269-RA"/>
    </source>
</evidence>
<dbReference type="WBParaSite" id="nRc.2.0.1.t44269-RA">
    <property type="protein sequence ID" value="nRc.2.0.1.t44269-RA"/>
    <property type="gene ID" value="nRc.2.0.1.g44269"/>
</dbReference>
<organism evidence="1 2">
    <name type="scientific">Romanomermis culicivorax</name>
    <name type="common">Nematode worm</name>
    <dbReference type="NCBI Taxonomy" id="13658"/>
    <lineage>
        <taxon>Eukaryota</taxon>
        <taxon>Metazoa</taxon>
        <taxon>Ecdysozoa</taxon>
        <taxon>Nematoda</taxon>
        <taxon>Enoplea</taxon>
        <taxon>Dorylaimia</taxon>
        <taxon>Mermithida</taxon>
        <taxon>Mermithoidea</taxon>
        <taxon>Mermithidae</taxon>
        <taxon>Romanomermis</taxon>
    </lineage>
</organism>
<dbReference type="Proteomes" id="UP000887565">
    <property type="component" value="Unplaced"/>
</dbReference>